<evidence type="ECO:0000313" key="2">
    <source>
        <dbReference type="EMBL" id="KAF8732961.1"/>
    </source>
</evidence>
<proteinExistence type="predicted"/>
<dbReference type="InterPro" id="IPR001810">
    <property type="entry name" value="F-box_dom"/>
</dbReference>
<dbReference type="PROSITE" id="PS50181">
    <property type="entry name" value="FBOX"/>
    <property type="match status" value="1"/>
</dbReference>
<protein>
    <recommendedName>
        <fullName evidence="1">F-box domain-containing protein</fullName>
    </recommendedName>
</protein>
<dbReference type="InterPro" id="IPR025886">
    <property type="entry name" value="PP2-like"/>
</dbReference>
<dbReference type="AlphaFoldDB" id="A0A835FAZ7"/>
<name>A0A835FAZ7_9POAL</name>
<reference evidence="2" key="1">
    <citation type="submission" date="2020-07" db="EMBL/GenBank/DDBJ databases">
        <title>Genome sequence and genetic diversity analysis of an under-domesticated orphan crop, white fonio (Digitaria exilis).</title>
        <authorList>
            <person name="Bennetzen J.L."/>
            <person name="Chen S."/>
            <person name="Ma X."/>
            <person name="Wang X."/>
            <person name="Yssel A.E.J."/>
            <person name="Chaluvadi S.R."/>
            <person name="Johnson M."/>
            <person name="Gangashetty P."/>
            <person name="Hamidou F."/>
            <person name="Sanogo M.D."/>
            <person name="Zwaenepoel A."/>
            <person name="Wallace J."/>
            <person name="Van De Peer Y."/>
            <person name="Van Deynze A."/>
        </authorList>
    </citation>
    <scope>NUCLEOTIDE SEQUENCE</scope>
    <source>
        <tissue evidence="2">Leaves</tissue>
    </source>
</reference>
<organism evidence="2 3">
    <name type="scientific">Digitaria exilis</name>
    <dbReference type="NCBI Taxonomy" id="1010633"/>
    <lineage>
        <taxon>Eukaryota</taxon>
        <taxon>Viridiplantae</taxon>
        <taxon>Streptophyta</taxon>
        <taxon>Embryophyta</taxon>
        <taxon>Tracheophyta</taxon>
        <taxon>Spermatophyta</taxon>
        <taxon>Magnoliopsida</taxon>
        <taxon>Liliopsida</taxon>
        <taxon>Poales</taxon>
        <taxon>Poaceae</taxon>
        <taxon>PACMAD clade</taxon>
        <taxon>Panicoideae</taxon>
        <taxon>Panicodae</taxon>
        <taxon>Paniceae</taxon>
        <taxon>Anthephorinae</taxon>
        <taxon>Digitaria</taxon>
    </lineage>
</organism>
<dbReference type="Proteomes" id="UP000636709">
    <property type="component" value="Unassembled WGS sequence"/>
</dbReference>
<dbReference type="InterPro" id="IPR036047">
    <property type="entry name" value="F-box-like_dom_sf"/>
</dbReference>
<gene>
    <name evidence="2" type="ORF">HU200_015312</name>
</gene>
<keyword evidence="3" id="KW-1185">Reference proteome</keyword>
<evidence type="ECO:0000259" key="1">
    <source>
        <dbReference type="PROSITE" id="PS50181"/>
    </source>
</evidence>
<dbReference type="Pfam" id="PF14299">
    <property type="entry name" value="PP2"/>
    <property type="match status" value="2"/>
</dbReference>
<feature type="domain" description="F-box" evidence="1">
    <location>
        <begin position="8"/>
        <end position="54"/>
    </location>
</feature>
<dbReference type="PANTHER" id="PTHR32278">
    <property type="entry name" value="F-BOX DOMAIN-CONTAINING PROTEIN"/>
    <property type="match status" value="1"/>
</dbReference>
<comment type="caution">
    <text evidence="2">The sequence shown here is derived from an EMBL/GenBank/DDBJ whole genome shotgun (WGS) entry which is preliminary data.</text>
</comment>
<dbReference type="OrthoDB" id="1927826at2759"/>
<dbReference type="EMBL" id="JACEFO010001603">
    <property type="protein sequence ID" value="KAF8732961.1"/>
    <property type="molecule type" value="Genomic_DNA"/>
</dbReference>
<sequence>MEAGAANACEIERLPEELLSAAIRLTTPGDARRAAAVSRAFRAAADCDVVWSRFLPGDLPPLAGDDGQLSRAPPSNKARFLRLAHRRVVLADGRTSMWLDRETGVKCFMLSARKLNIAWGDTPAYWRWIPITGSSFSEAAELRTVCWLEIRGKIDSKMLSKNSTYSVYLVFKDDSDSDDEGHLEIPGNILLPRERADGWKEVELGDFYIDEGQDGEICISLRETSATSKSGLIVQGIEIRPAVSPLFRAAADSDAVWSCFLPRDLPPLAEGELHPPPAPAPSSSKKQLFMRLSDRPVLLADGLVSMWLDRESGAKCYMLSARALGIVWGSTPQYWRWIPLTGSRFAEAAELLDVCWLEFDGKMHTQMLTQNTKYAAYMVFKIADHNYGLGSPIQEAIVEIGEIRSTRQVCLQEGVFSPDTHEHVQFPQERADGWMELAMGSDGWMELEMGKFDTEEGEDGEVSISLLEIGNSQ</sequence>
<dbReference type="PANTHER" id="PTHR32278:SF111">
    <property type="entry name" value="F-BOX PROTEIN PP2-B12-RELATED"/>
    <property type="match status" value="1"/>
</dbReference>
<dbReference type="SUPFAM" id="SSF81383">
    <property type="entry name" value="F-box domain"/>
    <property type="match status" value="1"/>
</dbReference>
<accession>A0A835FAZ7</accession>
<evidence type="ECO:0000313" key="3">
    <source>
        <dbReference type="Proteomes" id="UP000636709"/>
    </source>
</evidence>